<name>A0A162GKL8_BDEBC</name>
<dbReference type="EMBL" id="LUKD01000001">
    <property type="protein sequence ID" value="KYG68387.1"/>
    <property type="molecule type" value="Genomic_DNA"/>
</dbReference>
<evidence type="ECO:0000256" key="1">
    <source>
        <dbReference type="SAM" id="MobiDB-lite"/>
    </source>
</evidence>
<evidence type="ECO:0000313" key="3">
    <source>
        <dbReference type="Proteomes" id="UP000075799"/>
    </source>
</evidence>
<dbReference type="InterPro" id="IPR029021">
    <property type="entry name" value="Prot-tyrosine_phosphatase-like"/>
</dbReference>
<dbReference type="Proteomes" id="UP000075799">
    <property type="component" value="Unassembled WGS sequence"/>
</dbReference>
<reference evidence="2 3" key="1">
    <citation type="submission" date="2016-03" db="EMBL/GenBank/DDBJ databases">
        <authorList>
            <person name="Ploux O."/>
        </authorList>
    </citation>
    <scope>NUCLEOTIDE SEQUENCE [LARGE SCALE GENOMIC DNA]</scope>
    <source>
        <strain evidence="2 3">EC13</strain>
    </source>
</reference>
<dbReference type="AlphaFoldDB" id="A0A162GKL8"/>
<organism evidence="2 3">
    <name type="scientific">Bdellovibrio bacteriovorus</name>
    <dbReference type="NCBI Taxonomy" id="959"/>
    <lineage>
        <taxon>Bacteria</taxon>
        <taxon>Pseudomonadati</taxon>
        <taxon>Bdellovibrionota</taxon>
        <taxon>Bdellovibrionia</taxon>
        <taxon>Bdellovibrionales</taxon>
        <taxon>Pseudobdellovibrionaceae</taxon>
        <taxon>Bdellovibrio</taxon>
    </lineage>
</organism>
<feature type="region of interest" description="Disordered" evidence="1">
    <location>
        <begin position="36"/>
        <end position="65"/>
    </location>
</feature>
<comment type="caution">
    <text evidence="2">The sequence shown here is derived from an EMBL/GenBank/DDBJ whole genome shotgun (WGS) entry which is preliminary data.</text>
</comment>
<accession>A0A162GKL8</accession>
<dbReference type="Gene3D" id="3.90.190.10">
    <property type="entry name" value="Protein tyrosine phosphatase superfamily"/>
    <property type="match status" value="1"/>
</dbReference>
<proteinExistence type="predicted"/>
<dbReference type="SUPFAM" id="SSF52799">
    <property type="entry name" value="(Phosphotyrosine protein) phosphatases II"/>
    <property type="match status" value="1"/>
</dbReference>
<gene>
    <name evidence="2" type="ORF">AZI87_03815</name>
</gene>
<sequence length="283" mass="31193">MKTGYFKTAIILFAAVTQLTGCMEAALMKGVRDAASGNVGQEEPNQIPDDSNSSGGAIVPPDTGSTAFSIQREAQKYKDRYELADTFAKLTDNRGDGVDELWGTRNFRVVLHGVMYRGGANNKYLSTPRNNVNPLPTVGLNNLCKEDFGASVYLYSENYETAPRSVSCQNTSHQSHTMQYKQYAAAGENEAILQMVYNRIKGKMNGPIYAHCWNGWHSSGLISGMALKQFCGWSNEKVDAYWVKNTDGNSSGFTTIRNRLKAFKPYVKFSITAAERAAICPTN</sequence>
<evidence type="ECO:0000313" key="2">
    <source>
        <dbReference type="EMBL" id="KYG68387.1"/>
    </source>
</evidence>
<protein>
    <submittedName>
        <fullName evidence="2">Uncharacterized protein</fullName>
    </submittedName>
</protein>